<evidence type="ECO:0000313" key="5">
    <source>
        <dbReference type="Proteomes" id="UP001225378"/>
    </source>
</evidence>
<dbReference type="Pfam" id="PF02594">
    <property type="entry name" value="DUF167"/>
    <property type="match status" value="1"/>
</dbReference>
<proteinExistence type="inferred from homology"/>
<dbReference type="Gene3D" id="3.30.1200.10">
    <property type="entry name" value="YggU-like"/>
    <property type="match status" value="1"/>
</dbReference>
<dbReference type="Proteomes" id="UP001225378">
    <property type="component" value="Chromosome"/>
</dbReference>
<protein>
    <recommendedName>
        <fullName evidence="2">UPF0235 protein Q9L42_019425</fullName>
    </recommendedName>
</protein>
<dbReference type="NCBIfam" id="TIGR00251">
    <property type="entry name" value="DUF167 family protein"/>
    <property type="match status" value="1"/>
</dbReference>
<organism evidence="4 5">
    <name type="scientific">Methylomarinum roseum</name>
    <dbReference type="NCBI Taxonomy" id="3067653"/>
    <lineage>
        <taxon>Bacteria</taxon>
        <taxon>Pseudomonadati</taxon>
        <taxon>Pseudomonadota</taxon>
        <taxon>Gammaproteobacteria</taxon>
        <taxon>Methylococcales</taxon>
        <taxon>Methylococcaceae</taxon>
        <taxon>Methylomarinum</taxon>
    </lineage>
</organism>
<accession>A0AAU7NU21</accession>
<dbReference type="SMART" id="SM01152">
    <property type="entry name" value="DUF167"/>
    <property type="match status" value="1"/>
</dbReference>
<feature type="compositionally biased region" description="Basic residues" evidence="3">
    <location>
        <begin position="1"/>
        <end position="11"/>
    </location>
</feature>
<dbReference type="PANTHER" id="PTHR13420">
    <property type="entry name" value="UPF0235 PROTEIN C15ORF40"/>
    <property type="match status" value="1"/>
</dbReference>
<dbReference type="GO" id="GO:0005737">
    <property type="term" value="C:cytoplasm"/>
    <property type="evidence" value="ECO:0007669"/>
    <property type="project" value="TreeGrafter"/>
</dbReference>
<gene>
    <name evidence="4" type="ORF">Q9L42_019425</name>
</gene>
<dbReference type="KEGG" id="mech:Q9L42_019425"/>
<dbReference type="InterPro" id="IPR036591">
    <property type="entry name" value="YggU-like_sf"/>
</dbReference>
<comment type="similarity">
    <text evidence="1 2">Belongs to the UPF0235 family.</text>
</comment>
<dbReference type="HAMAP" id="MF_00634">
    <property type="entry name" value="UPF0235"/>
    <property type="match status" value="1"/>
</dbReference>
<sequence length="121" mass="13312">MKSKKAIKNKSKTSSANKKPSGFCYWEEDVLVLNVLGTPSAKRDVIGKAKGNQLKISVTAAPVAGKATDHMVAFLAKEFGVKKSDIEVVFGRMNINKQLRIRAPQKLPTVIEKFLRKKAKA</sequence>
<feature type="region of interest" description="Disordered" evidence="3">
    <location>
        <begin position="1"/>
        <end position="20"/>
    </location>
</feature>
<dbReference type="PANTHER" id="PTHR13420:SF7">
    <property type="entry name" value="UPF0235 PROTEIN C15ORF40"/>
    <property type="match status" value="1"/>
</dbReference>
<dbReference type="InterPro" id="IPR003746">
    <property type="entry name" value="DUF167"/>
</dbReference>
<evidence type="ECO:0000256" key="3">
    <source>
        <dbReference type="SAM" id="MobiDB-lite"/>
    </source>
</evidence>
<dbReference type="AlphaFoldDB" id="A0AAU7NU21"/>
<evidence type="ECO:0000256" key="1">
    <source>
        <dbReference type="ARBA" id="ARBA00010364"/>
    </source>
</evidence>
<reference evidence="4 5" key="1">
    <citation type="journal article" date="2024" name="Microbiology">
        <title>Methylomarinum rosea sp. nov., a novel halophilic methanotrophic bacterium from the hypersaline Lake Elton.</title>
        <authorList>
            <person name="Suleimanov R.Z."/>
            <person name="Oshkin I.Y."/>
            <person name="Danilova O.V."/>
            <person name="Suzina N.E."/>
            <person name="Dedysh S.N."/>
        </authorList>
    </citation>
    <scope>NUCLEOTIDE SEQUENCE [LARGE SCALE GENOMIC DNA]</scope>
    <source>
        <strain evidence="4 5">Ch1-1</strain>
    </source>
</reference>
<dbReference type="SUPFAM" id="SSF69786">
    <property type="entry name" value="YggU-like"/>
    <property type="match status" value="1"/>
</dbReference>
<evidence type="ECO:0000313" key="4">
    <source>
        <dbReference type="EMBL" id="XBS20490.1"/>
    </source>
</evidence>
<evidence type="ECO:0000256" key="2">
    <source>
        <dbReference type="HAMAP-Rule" id="MF_00634"/>
    </source>
</evidence>
<dbReference type="EMBL" id="CP157743">
    <property type="protein sequence ID" value="XBS20490.1"/>
    <property type="molecule type" value="Genomic_DNA"/>
</dbReference>
<dbReference type="RefSeq" id="WP_305906730.1">
    <property type="nucleotide sequence ID" value="NZ_CP157743.1"/>
</dbReference>
<name>A0AAU7NU21_9GAMM</name>
<keyword evidence="5" id="KW-1185">Reference proteome</keyword>